<accession>A0A420ECT2</accession>
<dbReference type="PANTHER" id="PTHR28055:SF1">
    <property type="entry name" value="ALTERED INHERITANCE OF MITOCHONDRIA PROTEIN 41, MITOCHONDRIAL"/>
    <property type="match status" value="1"/>
</dbReference>
<dbReference type="Pfam" id="PF09424">
    <property type="entry name" value="YqeY"/>
    <property type="match status" value="1"/>
</dbReference>
<dbReference type="Gene3D" id="1.10.1510.10">
    <property type="entry name" value="Uncharacterised protein YqeY/AIM41 PF09424, N-terminal domain"/>
    <property type="match status" value="1"/>
</dbReference>
<dbReference type="InterPro" id="IPR023168">
    <property type="entry name" value="GatB_Yqey_C_2"/>
</dbReference>
<dbReference type="PANTHER" id="PTHR28055">
    <property type="entry name" value="ALTERED INHERITANCE OF MITOCHONDRIA PROTEIN 41, MITOCHONDRIAL"/>
    <property type="match status" value="1"/>
</dbReference>
<protein>
    <submittedName>
        <fullName evidence="1">GatB/YqeY domain-containing protein</fullName>
    </submittedName>
</protein>
<dbReference type="InterPro" id="IPR003789">
    <property type="entry name" value="Asn/Gln_tRNA_amidoTrase-B-like"/>
</dbReference>
<dbReference type="Proteomes" id="UP000286482">
    <property type="component" value="Unassembled WGS sequence"/>
</dbReference>
<dbReference type="EMBL" id="RAQO01000005">
    <property type="protein sequence ID" value="RKF18432.1"/>
    <property type="molecule type" value="Genomic_DNA"/>
</dbReference>
<dbReference type="RefSeq" id="WP_120354511.1">
    <property type="nucleotide sequence ID" value="NZ_RAQO01000005.1"/>
</dbReference>
<sequence>MSLRIELQEQQKAAMRARDKARLGTLRMLLAAVKQKEIDERVTVTDDDILAIIVKMVKQRKDAAQQFTDAKRQDLVDIELAEIVVLEEFLPTALSQDEIVALIAAAVEQSGAQGMQDMGKVMAVLKPQVQGRADMGAISSVVRQQLA</sequence>
<dbReference type="InterPro" id="IPR042184">
    <property type="entry name" value="YqeY/Aim41_N"/>
</dbReference>
<dbReference type="OrthoDB" id="9788127at2"/>
<gene>
    <name evidence="1" type="ORF">DBZ36_08435</name>
</gene>
<dbReference type="GO" id="GO:0016884">
    <property type="term" value="F:carbon-nitrogen ligase activity, with glutamine as amido-N-donor"/>
    <property type="evidence" value="ECO:0007669"/>
    <property type="project" value="InterPro"/>
</dbReference>
<dbReference type="AlphaFoldDB" id="A0A420ECT2"/>
<proteinExistence type="predicted"/>
<reference evidence="1 2" key="1">
    <citation type="submission" date="2018-09" db="EMBL/GenBank/DDBJ databases">
        <authorList>
            <person name="Wang Z."/>
        </authorList>
    </citation>
    <scope>NUCLEOTIDE SEQUENCE [LARGE SCALE GENOMIC DNA]</scope>
    <source>
        <strain evidence="1 2">ALS 81</strain>
    </source>
</reference>
<name>A0A420ECT2_9ALTE</name>
<evidence type="ECO:0000313" key="1">
    <source>
        <dbReference type="EMBL" id="RKF18432.1"/>
    </source>
</evidence>
<dbReference type="Gene3D" id="1.10.10.410">
    <property type="match status" value="1"/>
</dbReference>
<evidence type="ECO:0000313" key="2">
    <source>
        <dbReference type="Proteomes" id="UP000286482"/>
    </source>
</evidence>
<dbReference type="SUPFAM" id="SSF89095">
    <property type="entry name" value="GatB/YqeY motif"/>
    <property type="match status" value="1"/>
</dbReference>
<keyword evidence="2" id="KW-1185">Reference proteome</keyword>
<organism evidence="1 2">
    <name type="scientific">Alginatibacterium sediminis</name>
    <dbReference type="NCBI Taxonomy" id="2164068"/>
    <lineage>
        <taxon>Bacteria</taxon>
        <taxon>Pseudomonadati</taxon>
        <taxon>Pseudomonadota</taxon>
        <taxon>Gammaproteobacteria</taxon>
        <taxon>Alteromonadales</taxon>
        <taxon>Alteromonadaceae</taxon>
        <taxon>Alginatibacterium</taxon>
    </lineage>
</organism>
<dbReference type="InterPro" id="IPR019004">
    <property type="entry name" value="YqeY/Aim41"/>
</dbReference>
<comment type="caution">
    <text evidence="1">The sequence shown here is derived from an EMBL/GenBank/DDBJ whole genome shotgun (WGS) entry which is preliminary data.</text>
</comment>